<dbReference type="Proteomes" id="UP001306950">
    <property type="component" value="Unassembled WGS sequence"/>
</dbReference>
<dbReference type="Gene3D" id="2.60.40.10">
    <property type="entry name" value="Immunoglobulins"/>
    <property type="match status" value="2"/>
</dbReference>
<feature type="region of interest" description="Disordered" evidence="2">
    <location>
        <begin position="995"/>
        <end position="1027"/>
    </location>
</feature>
<dbReference type="Gene3D" id="1.20.1270.70">
    <property type="entry name" value="Designed single chain three-helix bundle"/>
    <property type="match status" value="3"/>
</dbReference>
<feature type="coiled-coil region" evidence="1">
    <location>
        <begin position="305"/>
        <end position="336"/>
    </location>
</feature>
<keyword evidence="5" id="KW-1185">Reference proteome</keyword>
<feature type="domain" description="SLH" evidence="3">
    <location>
        <begin position="1249"/>
        <end position="1314"/>
    </location>
</feature>
<proteinExistence type="predicted"/>
<sequence>MLWDTNSNGAYNNRVTGIGRDDIGAQNQKQSKSQGTGANVAIVLGDSVAATNTANKETFENDKSFFVFGDNGKEANFEQGYKLTKDDTVAVKTLERVYKIQKTNWDESKQITLQVDKIDDQKGYPLYLIVSSSDTFVSDAAFYPVNQADGTVTLNSSEIDNGNYFTFASAYPLPDSAQLALAEVDGADHSLNLSFDREVDLDNLEGFVITVGDTSVDLSNAGYRVDPNDKTKLIIDLSEGDLASGEAITVSYDGTGTLRDLESGVAADVFSETLNAVNKVALQNKVKEALSLTEADYTESSWQAMQVALEAANSLLDKADATQEEVNTALDNLQTAIDGLVKKPPIAEGGSFTEGTNKITLDFNKAVKFDQSQGGSSVDGFTVTVGENEITAVTAAVDPADPTKVILTLPEGTELSKSETVHVYYEAAFGHLQGDEDNGKAVEDFDFEVKDPFAAALTVTGPSGVTNDLQPAVTGTAPKDADSVTITIAGPDGNPIQSNTALTVDPVTGAWSFDTYETNLAPGVYTVTVTATKGGQTATEIHTFTIVDKTALQSKADEAQGYHEEDWTSETWDNYQEAFTAATAVLTDDGATQQEVDNALTALQTAQAGLRKAPPIPVNPESFTEGTTSITIPFDRALAVDEAGNPKDGFSVTYVGEDGNLVAIDVTNAEISEINGSYRITLDIEQPLSGDWTVTVAYDEASGHLKGEGEDSSSVADFRFELVDPFAAELKITAPSGTTSDKTPTISGTVHTDADELTVTLKDAEGKLVEVGGQVNWVAGISTWYYNFLKELPPGTYTIEATAVDGERSVTKTRTFTITEIVDKTALQAEVDLAEGLNEAYYTPESWNAYQTQLEQAQVVLADDDATQAEVNTALRALTAAREGLVSDSGHPIANGVTLDKSNPDKLILTFDQPVKVTSDQLNGFAISGGRGAISVTQDVYELSEDGLQLILHLDRELEPGEEISLTYDEDLGNIVAVGSGKGLFTFSRTVIRPENTGGGSDSGSGSSGGSSKGNGGSSSNNTNVSSGPVTKTIVVDVVIGGDEEADITKVPIDRTTYADGRITDKVTFTKEKAQETIDKALETGKNIARILIPDAADEVSEVNLTIPAESVALLQANAIDFEVYNPNVFIQVPAASLQGLEQDFYFRLVPVKDRSEREEIELRAQTEQVVREWAADDNIEVVARPMTIETNLSSRPVTLTLPLRDVELPEDAKERAAFLAQLGIFIEHTNGEKEVVKGTPVTMPDGQLGLQFSIDQFSTFTIIDFNHALSEGQHTPYVQGFPDGQFKPLENVTRGQLAAMLARNLGYVEGTWSGEAPFKDVPETSWQAGVIAFIKEQGLMQGMPDGSFKPNDAVTRAEIATVMVNYRNLAVVQDSETSFNDIAGHWAQWNINAVREAGLIEGFQDGSFKPNDYASRAEAVVMLNRMFERGPLNGVTAPSFPDVPAGHWAFEHIEEAATAHSYIIDAEQKEVIAE</sequence>
<dbReference type="InterPro" id="IPR051465">
    <property type="entry name" value="Cell_Envelope_Struct_Comp"/>
</dbReference>
<evidence type="ECO:0000259" key="3">
    <source>
        <dbReference type="PROSITE" id="PS51272"/>
    </source>
</evidence>
<dbReference type="InterPro" id="IPR013783">
    <property type="entry name" value="Ig-like_fold"/>
</dbReference>
<dbReference type="Pfam" id="PF00395">
    <property type="entry name" value="SLH"/>
    <property type="match status" value="3"/>
</dbReference>
<organism evidence="4 5">
    <name type="scientific">Paenibacillus haidiansis</name>
    <dbReference type="NCBI Taxonomy" id="1574488"/>
    <lineage>
        <taxon>Bacteria</taxon>
        <taxon>Bacillati</taxon>
        <taxon>Bacillota</taxon>
        <taxon>Bacilli</taxon>
        <taxon>Bacillales</taxon>
        <taxon>Paenibacillaceae</taxon>
        <taxon>Paenibacillus</taxon>
    </lineage>
</organism>
<evidence type="ECO:0000313" key="4">
    <source>
        <dbReference type="EMBL" id="MEF2968553.1"/>
    </source>
</evidence>
<evidence type="ECO:0000256" key="1">
    <source>
        <dbReference type="SAM" id="Coils"/>
    </source>
</evidence>
<dbReference type="RefSeq" id="WP_331848734.1">
    <property type="nucleotide sequence ID" value="NZ_JAZHPZ010000016.1"/>
</dbReference>
<dbReference type="PANTHER" id="PTHR43308">
    <property type="entry name" value="OUTER MEMBRANE PROTEIN ALPHA-RELATED"/>
    <property type="match status" value="1"/>
</dbReference>
<dbReference type="PROSITE" id="PS51272">
    <property type="entry name" value="SLH"/>
    <property type="match status" value="3"/>
</dbReference>
<feature type="domain" description="SLH" evidence="3">
    <location>
        <begin position="1375"/>
        <end position="1438"/>
    </location>
</feature>
<dbReference type="Pfam" id="PF26628">
    <property type="entry name" value="DUF8202"/>
    <property type="match status" value="1"/>
</dbReference>
<comment type="caution">
    <text evidence="4">The sequence shown here is derived from an EMBL/GenBank/DDBJ whole genome shotgun (WGS) entry which is preliminary data.</text>
</comment>
<dbReference type="Pfam" id="PF07554">
    <property type="entry name" value="FIVAR"/>
    <property type="match status" value="3"/>
</dbReference>
<feature type="compositionally biased region" description="Gly residues" evidence="2">
    <location>
        <begin position="997"/>
        <end position="1017"/>
    </location>
</feature>
<dbReference type="Pfam" id="PF13753">
    <property type="entry name" value="SWM_repeat"/>
    <property type="match status" value="1"/>
</dbReference>
<feature type="compositionally biased region" description="Low complexity" evidence="2">
    <location>
        <begin position="1018"/>
        <end position="1027"/>
    </location>
</feature>
<evidence type="ECO:0000256" key="2">
    <source>
        <dbReference type="SAM" id="MobiDB-lite"/>
    </source>
</evidence>
<accession>A0ABU7VZ36</accession>
<dbReference type="InterPro" id="IPR028059">
    <property type="entry name" value="SWM_rpt"/>
</dbReference>
<dbReference type="InterPro" id="IPR058515">
    <property type="entry name" value="DUF8202"/>
</dbReference>
<reference evidence="4 5" key="1">
    <citation type="submission" date="2024-02" db="EMBL/GenBank/DDBJ databases">
        <title>A nitrogen-fixing paenibacillus bacterium.</title>
        <authorList>
            <person name="Zhang W.L."/>
            <person name="Chen S.F."/>
        </authorList>
    </citation>
    <scope>NUCLEOTIDE SEQUENCE [LARGE SCALE GENOMIC DNA]</scope>
    <source>
        <strain evidence="4 5">M1</strain>
    </source>
</reference>
<name>A0ABU7VZ36_9BACL</name>
<evidence type="ECO:0000313" key="5">
    <source>
        <dbReference type="Proteomes" id="UP001306950"/>
    </source>
</evidence>
<gene>
    <name evidence="4" type="ORF">V3851_22280</name>
</gene>
<feature type="domain" description="SLH" evidence="3">
    <location>
        <begin position="1315"/>
        <end position="1374"/>
    </location>
</feature>
<keyword evidence="1" id="KW-0175">Coiled coil</keyword>
<dbReference type="EMBL" id="JAZHPZ010000016">
    <property type="protein sequence ID" value="MEF2968553.1"/>
    <property type="molecule type" value="Genomic_DNA"/>
</dbReference>
<dbReference type="InterPro" id="IPR001119">
    <property type="entry name" value="SLH_dom"/>
</dbReference>
<protein>
    <submittedName>
        <fullName evidence="4">S-layer homology domain-containing protein</fullName>
    </submittedName>
</protein>